<accession>C4F929</accession>
<dbReference type="RefSeq" id="WP_006722792.1">
    <property type="nucleotide sequence ID" value="NZ_GG692710.1"/>
</dbReference>
<feature type="transmembrane region" description="Helical" evidence="1">
    <location>
        <begin position="6"/>
        <end position="24"/>
    </location>
</feature>
<evidence type="ECO:0008006" key="4">
    <source>
        <dbReference type="Google" id="ProtNLM"/>
    </source>
</evidence>
<gene>
    <name evidence="2" type="ORF">COLINT_02559</name>
</gene>
<dbReference type="InterPro" id="IPR019277">
    <property type="entry name" value="DUF2304"/>
</dbReference>
<evidence type="ECO:0000313" key="3">
    <source>
        <dbReference type="Proteomes" id="UP000003295"/>
    </source>
</evidence>
<keyword evidence="1" id="KW-0812">Transmembrane</keyword>
<sequence>MSHVLQCLCIALSLSLLIYVLYLVKRDKLQLRYSLLWLFLAVSVFFCSLIPSMLFELSQFLGFETPSNFIFFCAALVLLLISLNLSSIVSRQMISIKNLTQKIALLEHELAQDRPVVNDRNNDW</sequence>
<evidence type="ECO:0000313" key="2">
    <source>
        <dbReference type="EMBL" id="EEP44674.1"/>
    </source>
</evidence>
<dbReference type="EMBL" id="ABXH02000011">
    <property type="protein sequence ID" value="EEP44674.1"/>
    <property type="molecule type" value="Genomic_DNA"/>
</dbReference>
<dbReference type="HOGENOM" id="CLU_134280_2_1_11"/>
<dbReference type="Proteomes" id="UP000003295">
    <property type="component" value="Unassembled WGS sequence"/>
</dbReference>
<evidence type="ECO:0000256" key="1">
    <source>
        <dbReference type="SAM" id="Phobius"/>
    </source>
</evidence>
<dbReference type="AlphaFoldDB" id="C4F929"/>
<reference evidence="2 3" key="1">
    <citation type="submission" date="2009-04" db="EMBL/GenBank/DDBJ databases">
        <authorList>
            <person name="Weinstock G."/>
            <person name="Sodergren E."/>
            <person name="Clifton S."/>
            <person name="Fulton L."/>
            <person name="Fulton B."/>
            <person name="Courtney L."/>
            <person name="Fronick C."/>
            <person name="Harrison M."/>
            <person name="Strong C."/>
            <person name="Farmer C."/>
            <person name="Delahaunty K."/>
            <person name="Markovic C."/>
            <person name="Hall O."/>
            <person name="Minx P."/>
            <person name="Tomlinson C."/>
            <person name="Mitreva M."/>
            <person name="Nelson J."/>
            <person name="Hou S."/>
            <person name="Wollam A."/>
            <person name="Pepin K.H."/>
            <person name="Johnson M."/>
            <person name="Bhonagiri V."/>
            <person name="Nash W.E."/>
            <person name="Warren W."/>
            <person name="Chinwalla A."/>
            <person name="Mardis E.R."/>
            <person name="Wilson R.K."/>
        </authorList>
    </citation>
    <scope>NUCLEOTIDE SEQUENCE [LARGE SCALE GENOMIC DNA]</scope>
    <source>
        <strain evidence="2 3">DSM 13280</strain>
    </source>
</reference>
<keyword evidence="1" id="KW-0472">Membrane</keyword>
<dbReference type="eggNOG" id="COG2456">
    <property type="taxonomic scope" value="Bacteria"/>
</dbReference>
<keyword evidence="1" id="KW-1133">Transmembrane helix</keyword>
<dbReference type="STRING" id="521003.COLINT_02559"/>
<comment type="caution">
    <text evidence="2">The sequence shown here is derived from an EMBL/GenBank/DDBJ whole genome shotgun (WGS) entry which is preliminary data.</text>
</comment>
<organism evidence="2 3">
    <name type="scientific">Collinsella intestinalis DSM 13280</name>
    <dbReference type="NCBI Taxonomy" id="521003"/>
    <lineage>
        <taxon>Bacteria</taxon>
        <taxon>Bacillati</taxon>
        <taxon>Actinomycetota</taxon>
        <taxon>Coriobacteriia</taxon>
        <taxon>Coriobacteriales</taxon>
        <taxon>Coriobacteriaceae</taxon>
        <taxon>Collinsella</taxon>
    </lineage>
</organism>
<protein>
    <recommendedName>
        <fullName evidence="4">DUF2304 domain-containing protein</fullName>
    </recommendedName>
</protein>
<feature type="transmembrane region" description="Helical" evidence="1">
    <location>
        <begin position="69"/>
        <end position="89"/>
    </location>
</feature>
<name>C4F929_9ACTN</name>
<dbReference type="Pfam" id="PF10066">
    <property type="entry name" value="DUF2304"/>
    <property type="match status" value="1"/>
</dbReference>
<proteinExistence type="predicted"/>
<feature type="transmembrane region" description="Helical" evidence="1">
    <location>
        <begin position="36"/>
        <end position="57"/>
    </location>
</feature>